<feature type="domain" description="Peptide methionine sulphoxide reductase MsrA" evidence="9">
    <location>
        <begin position="136"/>
        <end position="288"/>
    </location>
</feature>
<evidence type="ECO:0000256" key="4">
    <source>
        <dbReference type="ARBA" id="ARBA00030273"/>
    </source>
</evidence>
<dbReference type="PANTHER" id="PTHR42799">
    <property type="entry name" value="MITOCHONDRIAL PEPTIDE METHIONINE SULFOXIDE REDUCTASE"/>
    <property type="match status" value="1"/>
</dbReference>
<dbReference type="Pfam" id="PF01625">
    <property type="entry name" value="PMSR"/>
    <property type="match status" value="1"/>
</dbReference>
<dbReference type="Gene3D" id="3.30.1060.10">
    <property type="entry name" value="Peptide methionine sulphoxide reductase MsrA"/>
    <property type="match status" value="1"/>
</dbReference>
<evidence type="ECO:0000256" key="8">
    <source>
        <dbReference type="SAM" id="MobiDB-lite"/>
    </source>
</evidence>
<feature type="compositionally biased region" description="Low complexity" evidence="8">
    <location>
        <begin position="44"/>
        <end position="56"/>
    </location>
</feature>
<dbReference type="EMBL" id="CP126208">
    <property type="protein sequence ID" value="WIA09767.1"/>
    <property type="molecule type" value="Genomic_DNA"/>
</dbReference>
<accession>A0ABY8TMZ0</accession>
<feature type="region of interest" description="Disordered" evidence="8">
    <location>
        <begin position="37"/>
        <end position="56"/>
    </location>
</feature>
<evidence type="ECO:0000256" key="2">
    <source>
        <dbReference type="ARBA" id="ARBA00012502"/>
    </source>
</evidence>
<evidence type="ECO:0000256" key="1">
    <source>
        <dbReference type="ARBA" id="ARBA00005591"/>
    </source>
</evidence>
<comment type="catalytic activity">
    <reaction evidence="7">
        <text>[thioredoxin]-disulfide + L-methionine + H2O = L-methionine (S)-S-oxide + [thioredoxin]-dithiol</text>
        <dbReference type="Rhea" id="RHEA:19993"/>
        <dbReference type="Rhea" id="RHEA-COMP:10698"/>
        <dbReference type="Rhea" id="RHEA-COMP:10700"/>
        <dbReference type="ChEBI" id="CHEBI:15377"/>
        <dbReference type="ChEBI" id="CHEBI:29950"/>
        <dbReference type="ChEBI" id="CHEBI:50058"/>
        <dbReference type="ChEBI" id="CHEBI:57844"/>
        <dbReference type="ChEBI" id="CHEBI:58772"/>
        <dbReference type="EC" id="1.8.4.11"/>
    </reaction>
</comment>
<evidence type="ECO:0000313" key="10">
    <source>
        <dbReference type="EMBL" id="WIA09767.1"/>
    </source>
</evidence>
<dbReference type="SUPFAM" id="SSF55068">
    <property type="entry name" value="Peptide methionine sulfoxide reductase"/>
    <property type="match status" value="1"/>
</dbReference>
<comment type="similarity">
    <text evidence="1">Belongs to the MsrA Met sulfoxide reductase family.</text>
</comment>
<proteinExistence type="inferred from homology"/>
<sequence length="310" mass="33835">MTKRLIDETPHHTVNSHRSLLGFMPALHSGPCVAATSHRRPHTAASGISSSSTNSSAALSSVRRSAVRTMLPAGGAFQQPRRSFSVAAMFGFKWPFGGSEESKGGKYDDILKSARQPRKRGCELAPREAPEGLKLATFGGGCFWGLELAFQRVPGVVKTTVGYSGGKAANPTYEEVCMGFTGHTEVVQCTYDPDQVTYRQLLDVFFSRVDPTTLNRQGNDRGTQYRSAVYTHDEEQLQQAQQKIAEVNEQLSQGLGGVKWLGRKVVTELAPCGDYYLAEAYHQQYLEKGGRMGRGQSAAKGCTDPIRCYG</sequence>
<keyword evidence="3" id="KW-0560">Oxidoreductase</keyword>
<dbReference type="NCBIfam" id="TIGR00401">
    <property type="entry name" value="msrA"/>
    <property type="match status" value="1"/>
</dbReference>
<evidence type="ECO:0000256" key="3">
    <source>
        <dbReference type="ARBA" id="ARBA00023002"/>
    </source>
</evidence>
<protein>
    <recommendedName>
        <fullName evidence="2">peptide-methionine (S)-S-oxide reductase</fullName>
        <ecNumber evidence="2">1.8.4.11</ecNumber>
    </recommendedName>
    <alternativeName>
        <fullName evidence="5">Peptide-methionine (S)-S-oxide reductase</fullName>
    </alternativeName>
    <alternativeName>
        <fullName evidence="4">Protein-methionine-S-oxide reductase</fullName>
    </alternativeName>
</protein>
<evidence type="ECO:0000259" key="9">
    <source>
        <dbReference type="Pfam" id="PF01625"/>
    </source>
</evidence>
<name>A0ABY8TMZ0_TETOB</name>
<organism evidence="10 11">
    <name type="scientific">Tetradesmus obliquus</name>
    <name type="common">Green alga</name>
    <name type="synonym">Acutodesmus obliquus</name>
    <dbReference type="NCBI Taxonomy" id="3088"/>
    <lineage>
        <taxon>Eukaryota</taxon>
        <taxon>Viridiplantae</taxon>
        <taxon>Chlorophyta</taxon>
        <taxon>core chlorophytes</taxon>
        <taxon>Chlorophyceae</taxon>
        <taxon>CS clade</taxon>
        <taxon>Sphaeropleales</taxon>
        <taxon>Scenedesmaceae</taxon>
        <taxon>Tetradesmus</taxon>
    </lineage>
</organism>
<dbReference type="HAMAP" id="MF_01401">
    <property type="entry name" value="MsrA"/>
    <property type="match status" value="1"/>
</dbReference>
<evidence type="ECO:0000256" key="6">
    <source>
        <dbReference type="ARBA" id="ARBA00047806"/>
    </source>
</evidence>
<dbReference type="EC" id="1.8.4.11" evidence="2"/>
<gene>
    <name evidence="10" type="ORF">OEZ85_009145</name>
</gene>
<dbReference type="PANTHER" id="PTHR42799:SF2">
    <property type="entry name" value="MITOCHONDRIAL PEPTIDE METHIONINE SULFOXIDE REDUCTASE"/>
    <property type="match status" value="1"/>
</dbReference>
<evidence type="ECO:0000256" key="5">
    <source>
        <dbReference type="ARBA" id="ARBA00030643"/>
    </source>
</evidence>
<keyword evidence="11" id="KW-1185">Reference proteome</keyword>
<dbReference type="InterPro" id="IPR002569">
    <property type="entry name" value="Met_Sox_Rdtase_MsrA_dom"/>
</dbReference>
<reference evidence="10 11" key="1">
    <citation type="submission" date="2023-05" db="EMBL/GenBank/DDBJ databases">
        <title>A 100% complete, gapless, phased diploid assembly of the Scenedesmus obliquus UTEX 3031 genome.</title>
        <authorList>
            <person name="Biondi T.C."/>
            <person name="Hanschen E.R."/>
            <person name="Kwon T."/>
            <person name="Eng W."/>
            <person name="Kruse C.P.S."/>
            <person name="Koehler S.I."/>
            <person name="Kunde Y."/>
            <person name="Gleasner C.D."/>
            <person name="You Mak K.T."/>
            <person name="Polle J."/>
            <person name="Hovde B.T."/>
            <person name="Starkenburg S.R."/>
        </authorList>
    </citation>
    <scope>NUCLEOTIDE SEQUENCE [LARGE SCALE GENOMIC DNA]</scope>
    <source>
        <strain evidence="10 11">DOE0152z</strain>
    </source>
</reference>
<evidence type="ECO:0000313" key="11">
    <source>
        <dbReference type="Proteomes" id="UP001244341"/>
    </source>
</evidence>
<evidence type="ECO:0000256" key="7">
    <source>
        <dbReference type="ARBA" id="ARBA00048782"/>
    </source>
</evidence>
<dbReference type="Proteomes" id="UP001244341">
    <property type="component" value="Chromosome 1b"/>
</dbReference>
<dbReference type="InterPro" id="IPR050162">
    <property type="entry name" value="MsrA_MetSO_reductase"/>
</dbReference>
<dbReference type="InterPro" id="IPR036509">
    <property type="entry name" value="Met_Sox_Rdtase_MsrA_sf"/>
</dbReference>
<comment type="catalytic activity">
    <reaction evidence="6">
        <text>L-methionyl-[protein] + [thioredoxin]-disulfide + H2O = L-methionyl-(S)-S-oxide-[protein] + [thioredoxin]-dithiol</text>
        <dbReference type="Rhea" id="RHEA:14217"/>
        <dbReference type="Rhea" id="RHEA-COMP:10698"/>
        <dbReference type="Rhea" id="RHEA-COMP:10700"/>
        <dbReference type="Rhea" id="RHEA-COMP:12313"/>
        <dbReference type="Rhea" id="RHEA-COMP:12315"/>
        <dbReference type="ChEBI" id="CHEBI:15377"/>
        <dbReference type="ChEBI" id="CHEBI:16044"/>
        <dbReference type="ChEBI" id="CHEBI:29950"/>
        <dbReference type="ChEBI" id="CHEBI:44120"/>
        <dbReference type="ChEBI" id="CHEBI:50058"/>
        <dbReference type="EC" id="1.8.4.11"/>
    </reaction>
</comment>